<dbReference type="InterPro" id="IPR013785">
    <property type="entry name" value="Aldolase_TIM"/>
</dbReference>
<evidence type="ECO:0000256" key="7">
    <source>
        <dbReference type="ARBA" id="ARBA00022605"/>
    </source>
</evidence>
<dbReference type="InterPro" id="IPR013798">
    <property type="entry name" value="Indole-3-glycerol_P_synth_dom"/>
</dbReference>
<evidence type="ECO:0000259" key="17">
    <source>
        <dbReference type="Pfam" id="PF00218"/>
    </source>
</evidence>
<reference evidence="19" key="1">
    <citation type="submission" date="2021-11" db="EMBL/GenBank/DDBJ databases">
        <authorList>
            <person name="Rodrigo-Torres L."/>
            <person name="Arahal R. D."/>
            <person name="Lucena T."/>
        </authorList>
    </citation>
    <scope>NUCLEOTIDE SEQUENCE</scope>
    <source>
        <strain evidence="19">CECT 7929</strain>
    </source>
</reference>
<dbReference type="NCBIfam" id="NF001377">
    <property type="entry name" value="PRK00278.2-4"/>
    <property type="match status" value="1"/>
</dbReference>
<evidence type="ECO:0000256" key="13">
    <source>
        <dbReference type="ARBA" id="ARBA00023268"/>
    </source>
</evidence>
<keyword evidence="10 15" id="KW-0057">Aromatic amino acid biosynthesis</keyword>
<comment type="catalytic activity">
    <reaction evidence="1 16">
        <text>N-(5-phospho-beta-D-ribosyl)anthranilate = 1-(2-carboxyphenylamino)-1-deoxy-D-ribulose 5-phosphate</text>
        <dbReference type="Rhea" id="RHEA:21540"/>
        <dbReference type="ChEBI" id="CHEBI:18277"/>
        <dbReference type="ChEBI" id="CHEBI:58613"/>
        <dbReference type="EC" id="5.3.1.24"/>
    </reaction>
</comment>
<evidence type="ECO:0000256" key="8">
    <source>
        <dbReference type="ARBA" id="ARBA00022793"/>
    </source>
</evidence>
<evidence type="ECO:0000256" key="5">
    <source>
        <dbReference type="ARBA" id="ARBA00007902"/>
    </source>
</evidence>
<comment type="similarity">
    <text evidence="6">In the C-terminal section; belongs to the TrpF family.</text>
</comment>
<name>A0ABM8ZRR1_9VIBR</name>
<dbReference type="EC" id="4.1.1.48" evidence="15"/>
<evidence type="ECO:0000256" key="1">
    <source>
        <dbReference type="ARBA" id="ARBA00001164"/>
    </source>
</evidence>
<evidence type="ECO:0000313" key="20">
    <source>
        <dbReference type="Proteomes" id="UP000838672"/>
    </source>
</evidence>
<comment type="similarity">
    <text evidence="5">In the N-terminal section; belongs to the TrpC family.</text>
</comment>
<keyword evidence="20" id="KW-1185">Reference proteome</keyword>
<keyword evidence="12 15" id="KW-0456">Lyase</keyword>
<dbReference type="InterPro" id="IPR045186">
    <property type="entry name" value="Indole-3-glycerol_P_synth"/>
</dbReference>
<sequence>MSQHNIETTQVGAGLSPEIHQTVLGKIVDAKIEWVQARQQSEPLDSFIGQLTPSDRDFTAALQSDRCAFILECKKASPSKGLIRDDFDPASIAKIYGRYASAISVLTDEPYFQGDMRFLPQVRGQVSVPVLCKDFMIDPYQVYLARHYGADAILLMLSVLQDSQYQKLAEVAQALNLGILTEVSTPQELERAIALKAKVIGINNRNLRDLSIDLNRTKTLAPQIPKGTVIISESGIYTHQQVRDLAQYAHGFLVGSSLMAQHDIERAVKGLILGHNKVCGLTRTQDAKAAFDAGAIYGGLIFAERSPRKVTLEQAKVVQSGAPLAYVGVFQNQSEAIVVETAQALNLAAVQLHGQEDSQTMARIKAKLPTGCELWRVQNADETLDAPVAGADRYLFDRKQGQTQGGTGQAFDWQLLHQQPNTLASNLLAGGIAPNNAQAASQIGCFGLDINSGAESAPGLKDDAKLQAIFAAIRNYAGPIKE</sequence>
<evidence type="ECO:0000256" key="2">
    <source>
        <dbReference type="ARBA" id="ARBA00001633"/>
    </source>
</evidence>
<dbReference type="PROSITE" id="PS00614">
    <property type="entry name" value="IGPS"/>
    <property type="match status" value="1"/>
</dbReference>
<evidence type="ECO:0000256" key="11">
    <source>
        <dbReference type="ARBA" id="ARBA00023235"/>
    </source>
</evidence>
<comment type="pathway">
    <text evidence="4 15">Amino-acid biosynthesis; L-tryptophan biosynthesis; L-tryptophan from chorismate: step 4/5.</text>
</comment>
<dbReference type="InterPro" id="IPR001240">
    <property type="entry name" value="PRAI_dom"/>
</dbReference>
<evidence type="ECO:0000256" key="15">
    <source>
        <dbReference type="HAMAP-Rule" id="MF_00134"/>
    </source>
</evidence>
<evidence type="ECO:0000256" key="4">
    <source>
        <dbReference type="ARBA" id="ARBA00004696"/>
    </source>
</evidence>
<keyword evidence="11 16" id="KW-0413">Isomerase</keyword>
<gene>
    <name evidence="15 19" type="primary">trpC</name>
    <name evidence="16" type="synonym">trpF</name>
    <name evidence="19" type="ORF">VST7929_00833</name>
</gene>
<comment type="caution">
    <text evidence="19">The sequence shown here is derived from an EMBL/GenBank/DDBJ whole genome shotgun (WGS) entry which is preliminary data.</text>
</comment>
<dbReference type="NCBIfam" id="NF006945">
    <property type="entry name" value="PRK09427.1"/>
    <property type="match status" value="1"/>
</dbReference>
<dbReference type="EMBL" id="CAKLDI010000001">
    <property type="protein sequence ID" value="CAH0532982.1"/>
    <property type="molecule type" value="Genomic_DNA"/>
</dbReference>
<dbReference type="RefSeq" id="WP_237465155.1">
    <property type="nucleotide sequence ID" value="NZ_CAKLDI010000001.1"/>
</dbReference>
<evidence type="ECO:0000256" key="10">
    <source>
        <dbReference type="ARBA" id="ARBA00023141"/>
    </source>
</evidence>
<protein>
    <recommendedName>
        <fullName evidence="15 16">Multifunctional fusion protein</fullName>
    </recommendedName>
    <domain>
        <recommendedName>
            <fullName evidence="15">Indole-3-glycerol phosphate synthase</fullName>
            <shortName evidence="15">IGPS</shortName>
            <ecNumber evidence="15">4.1.1.48</ecNumber>
        </recommendedName>
    </domain>
    <domain>
        <recommendedName>
            <fullName evidence="16">N-(5'-phosphoribosyl)anthranilate isomerase</fullName>
            <shortName evidence="16">PRAI</shortName>
            <ecNumber evidence="16">5.3.1.24</ecNumber>
        </recommendedName>
    </domain>
</protein>
<comment type="similarity">
    <text evidence="16">Belongs to the TrpF family.</text>
</comment>
<dbReference type="InterPro" id="IPR001468">
    <property type="entry name" value="Indole-3-GlycerolPSynthase_CS"/>
</dbReference>
<dbReference type="HAMAP" id="MF_00135">
    <property type="entry name" value="PRAI"/>
    <property type="match status" value="1"/>
</dbReference>
<keyword evidence="13" id="KW-0511">Multifunctional enzyme</keyword>
<dbReference type="Proteomes" id="UP000838672">
    <property type="component" value="Unassembled WGS sequence"/>
</dbReference>
<comment type="similarity">
    <text evidence="15">Belongs to the TrpC family.</text>
</comment>
<keyword evidence="9 15" id="KW-0822">Tryptophan biosynthesis</keyword>
<proteinExistence type="inferred from homology"/>
<evidence type="ECO:0000259" key="18">
    <source>
        <dbReference type="Pfam" id="PF00697"/>
    </source>
</evidence>
<evidence type="ECO:0000256" key="16">
    <source>
        <dbReference type="HAMAP-Rule" id="MF_00135"/>
    </source>
</evidence>
<feature type="domain" description="Indole-3-glycerol phosphate synthase" evidence="17">
    <location>
        <begin position="25"/>
        <end position="270"/>
    </location>
</feature>
<comment type="pathway">
    <text evidence="3 16">Amino-acid biosynthesis; L-tryptophan biosynthesis; L-tryptophan from chorismate: step 3/5.</text>
</comment>
<keyword evidence="7 15" id="KW-0028">Amino-acid biosynthesis</keyword>
<dbReference type="PANTHER" id="PTHR22854:SF2">
    <property type="entry name" value="INDOLE-3-GLYCEROL-PHOSPHATE SYNTHASE"/>
    <property type="match status" value="1"/>
</dbReference>
<dbReference type="Gene3D" id="3.20.20.70">
    <property type="entry name" value="Aldolase class I"/>
    <property type="match status" value="2"/>
</dbReference>
<evidence type="ECO:0000256" key="9">
    <source>
        <dbReference type="ARBA" id="ARBA00022822"/>
    </source>
</evidence>
<dbReference type="Pfam" id="PF00697">
    <property type="entry name" value="PRAI"/>
    <property type="match status" value="1"/>
</dbReference>
<comment type="function">
    <text evidence="14">Bifunctional enzyme that catalyzes two sequential steps of tryptophan biosynthetic pathway. The first reaction is catalyzed by the isomerase, coded by the TrpF domain; the second reaction is catalyzed by the synthase, coded by the TrpC domain.</text>
</comment>
<dbReference type="Pfam" id="PF00218">
    <property type="entry name" value="IGPS"/>
    <property type="match status" value="1"/>
</dbReference>
<dbReference type="InterPro" id="IPR011060">
    <property type="entry name" value="RibuloseP-bd_barrel"/>
</dbReference>
<evidence type="ECO:0000256" key="3">
    <source>
        <dbReference type="ARBA" id="ARBA00004664"/>
    </source>
</evidence>
<accession>A0ABM8ZRR1</accession>
<dbReference type="CDD" id="cd00331">
    <property type="entry name" value="IGPS"/>
    <property type="match status" value="1"/>
</dbReference>
<dbReference type="HAMAP" id="MF_00134_B">
    <property type="entry name" value="IGPS_B"/>
    <property type="match status" value="1"/>
</dbReference>
<dbReference type="SUPFAM" id="SSF51366">
    <property type="entry name" value="Ribulose-phoshate binding barrel"/>
    <property type="match status" value="2"/>
</dbReference>
<evidence type="ECO:0000256" key="14">
    <source>
        <dbReference type="ARBA" id="ARBA00025592"/>
    </source>
</evidence>
<evidence type="ECO:0000256" key="12">
    <source>
        <dbReference type="ARBA" id="ARBA00023239"/>
    </source>
</evidence>
<keyword evidence="8 15" id="KW-0210">Decarboxylase</keyword>
<dbReference type="CDD" id="cd00405">
    <property type="entry name" value="PRAI"/>
    <property type="match status" value="1"/>
</dbReference>
<feature type="domain" description="N-(5'phosphoribosyl) anthranilate isomerase (PRAI)" evidence="18">
    <location>
        <begin position="276"/>
        <end position="470"/>
    </location>
</feature>
<comment type="catalytic activity">
    <reaction evidence="2 15">
        <text>1-(2-carboxyphenylamino)-1-deoxy-D-ribulose 5-phosphate + H(+) = (1S,2R)-1-C-(indol-3-yl)glycerol 3-phosphate + CO2 + H2O</text>
        <dbReference type="Rhea" id="RHEA:23476"/>
        <dbReference type="ChEBI" id="CHEBI:15377"/>
        <dbReference type="ChEBI" id="CHEBI:15378"/>
        <dbReference type="ChEBI" id="CHEBI:16526"/>
        <dbReference type="ChEBI" id="CHEBI:58613"/>
        <dbReference type="ChEBI" id="CHEBI:58866"/>
        <dbReference type="EC" id="4.1.1.48"/>
    </reaction>
</comment>
<evidence type="ECO:0000256" key="6">
    <source>
        <dbReference type="ARBA" id="ARBA00009847"/>
    </source>
</evidence>
<organism evidence="19 20">
    <name type="scientific">Vibrio stylophorae</name>
    <dbReference type="NCBI Taxonomy" id="659351"/>
    <lineage>
        <taxon>Bacteria</taxon>
        <taxon>Pseudomonadati</taxon>
        <taxon>Pseudomonadota</taxon>
        <taxon>Gammaproteobacteria</taxon>
        <taxon>Vibrionales</taxon>
        <taxon>Vibrionaceae</taxon>
        <taxon>Vibrio</taxon>
    </lineage>
</organism>
<evidence type="ECO:0000313" key="19">
    <source>
        <dbReference type="EMBL" id="CAH0532982.1"/>
    </source>
</evidence>
<dbReference type="EC" id="5.3.1.24" evidence="16"/>
<dbReference type="PANTHER" id="PTHR22854">
    <property type="entry name" value="TRYPTOPHAN BIOSYNTHESIS PROTEIN"/>
    <property type="match status" value="1"/>
</dbReference>